<sequence>MSKYAALASALALAGMTTPAAAATFTPNPSFVNLSGYLTTNETTTLSCYVSLNASVNSGGTSMTITDGVFTGGDWQCGWLILPVAFPWTVTPTSTSSVSISGMALLTPAGACSGTAYVRWRNYAPFSSSLEFWSASIPGAPVNCSFVGDLYVSGGVTLQ</sequence>
<dbReference type="EMBL" id="QDKP01000065">
    <property type="protein sequence ID" value="PVM71672.1"/>
    <property type="molecule type" value="Genomic_DNA"/>
</dbReference>
<name>A0A2T9IXD2_9CAUL</name>
<evidence type="ECO:0000256" key="1">
    <source>
        <dbReference type="SAM" id="SignalP"/>
    </source>
</evidence>
<feature type="chain" id="PRO_5015606665" evidence="1">
    <location>
        <begin position="23"/>
        <end position="159"/>
    </location>
</feature>
<keyword evidence="3" id="KW-1185">Reference proteome</keyword>
<evidence type="ECO:0000313" key="2">
    <source>
        <dbReference type="EMBL" id="PVM71672.1"/>
    </source>
</evidence>
<accession>A0A2T9IXD2</accession>
<comment type="caution">
    <text evidence="2">The sequence shown here is derived from an EMBL/GenBank/DDBJ whole genome shotgun (WGS) entry which is preliminary data.</text>
</comment>
<feature type="signal peptide" evidence="1">
    <location>
        <begin position="1"/>
        <end position="22"/>
    </location>
</feature>
<dbReference type="AlphaFoldDB" id="A0A2T9IXD2"/>
<dbReference type="Proteomes" id="UP000244913">
    <property type="component" value="Unassembled WGS sequence"/>
</dbReference>
<protein>
    <submittedName>
        <fullName evidence="2">Protein activator of alkane oxidation PraB</fullName>
    </submittedName>
</protein>
<reference evidence="2 3" key="1">
    <citation type="submission" date="2018-04" db="EMBL/GenBank/DDBJ databases">
        <title>The genome sequence of Caulobacter sp. 736.</title>
        <authorList>
            <person name="Gao J."/>
            <person name="Sun J."/>
        </authorList>
    </citation>
    <scope>NUCLEOTIDE SEQUENCE [LARGE SCALE GENOMIC DNA]</scope>
    <source>
        <strain evidence="2 3">736</strain>
    </source>
</reference>
<dbReference type="RefSeq" id="WP_116569920.1">
    <property type="nucleotide sequence ID" value="NZ_QDKP01000065.1"/>
</dbReference>
<proteinExistence type="predicted"/>
<gene>
    <name evidence="2" type="ORF">DDF65_23480</name>
</gene>
<organism evidence="2 3">
    <name type="scientific">Caulobacter radicis</name>
    <dbReference type="NCBI Taxonomy" id="2172650"/>
    <lineage>
        <taxon>Bacteria</taxon>
        <taxon>Pseudomonadati</taxon>
        <taxon>Pseudomonadota</taxon>
        <taxon>Alphaproteobacteria</taxon>
        <taxon>Caulobacterales</taxon>
        <taxon>Caulobacteraceae</taxon>
        <taxon>Caulobacter</taxon>
    </lineage>
</organism>
<keyword evidence="1" id="KW-0732">Signal</keyword>
<evidence type="ECO:0000313" key="3">
    <source>
        <dbReference type="Proteomes" id="UP000244913"/>
    </source>
</evidence>